<protein>
    <submittedName>
        <fullName evidence="1">Uncharacterized protein</fullName>
    </submittedName>
</protein>
<name>A0AAV4SVH0_CAEEX</name>
<evidence type="ECO:0000313" key="2">
    <source>
        <dbReference type="Proteomes" id="UP001054945"/>
    </source>
</evidence>
<comment type="caution">
    <text evidence="1">The sequence shown here is derived from an EMBL/GenBank/DDBJ whole genome shotgun (WGS) entry which is preliminary data.</text>
</comment>
<accession>A0AAV4SVH0</accession>
<gene>
    <name evidence="1" type="ORF">CEXT_352781</name>
</gene>
<proteinExistence type="predicted"/>
<dbReference type="EMBL" id="BPLR01010153">
    <property type="protein sequence ID" value="GIY37304.1"/>
    <property type="molecule type" value="Genomic_DNA"/>
</dbReference>
<dbReference type="AlphaFoldDB" id="A0AAV4SVH0"/>
<dbReference type="Proteomes" id="UP001054945">
    <property type="component" value="Unassembled WGS sequence"/>
</dbReference>
<sequence length="89" mass="10382">MKCFAHSEQTYQDLIQFMIKNKFNFFDATPKSMPPVKAILKGLPNCTSMIEIEDALKDQFPWIKIVKFKSRSKTMYDNVSCMTDFTSKN</sequence>
<reference evidence="1 2" key="1">
    <citation type="submission" date="2021-06" db="EMBL/GenBank/DDBJ databases">
        <title>Caerostris extrusa draft genome.</title>
        <authorList>
            <person name="Kono N."/>
            <person name="Arakawa K."/>
        </authorList>
    </citation>
    <scope>NUCLEOTIDE SEQUENCE [LARGE SCALE GENOMIC DNA]</scope>
</reference>
<keyword evidence="2" id="KW-1185">Reference proteome</keyword>
<evidence type="ECO:0000313" key="1">
    <source>
        <dbReference type="EMBL" id="GIY37304.1"/>
    </source>
</evidence>
<organism evidence="1 2">
    <name type="scientific">Caerostris extrusa</name>
    <name type="common">Bark spider</name>
    <name type="synonym">Caerostris bankana</name>
    <dbReference type="NCBI Taxonomy" id="172846"/>
    <lineage>
        <taxon>Eukaryota</taxon>
        <taxon>Metazoa</taxon>
        <taxon>Ecdysozoa</taxon>
        <taxon>Arthropoda</taxon>
        <taxon>Chelicerata</taxon>
        <taxon>Arachnida</taxon>
        <taxon>Araneae</taxon>
        <taxon>Araneomorphae</taxon>
        <taxon>Entelegynae</taxon>
        <taxon>Araneoidea</taxon>
        <taxon>Araneidae</taxon>
        <taxon>Caerostris</taxon>
    </lineage>
</organism>